<evidence type="ECO:0000313" key="3">
    <source>
        <dbReference type="Proteomes" id="UP001430848"/>
    </source>
</evidence>
<accession>A0ABR1PBW1</accession>
<dbReference type="EMBL" id="JAKNSF020000020">
    <property type="protein sequence ID" value="KAK7732328.1"/>
    <property type="molecule type" value="Genomic_DNA"/>
</dbReference>
<gene>
    <name evidence="2" type="ORF">SLS63_005006</name>
</gene>
<evidence type="ECO:0000313" key="2">
    <source>
        <dbReference type="EMBL" id="KAK7732328.1"/>
    </source>
</evidence>
<feature type="region of interest" description="Disordered" evidence="1">
    <location>
        <begin position="1"/>
        <end position="25"/>
    </location>
</feature>
<reference evidence="2 3" key="1">
    <citation type="submission" date="2024-02" db="EMBL/GenBank/DDBJ databases">
        <title>De novo assembly and annotation of 12 fungi associated with fruit tree decline syndrome in Ontario, Canada.</title>
        <authorList>
            <person name="Sulman M."/>
            <person name="Ellouze W."/>
            <person name="Ilyukhin E."/>
        </authorList>
    </citation>
    <scope>NUCLEOTIDE SEQUENCE [LARGE SCALE GENOMIC DNA]</scope>
    <source>
        <strain evidence="2 3">M169</strain>
    </source>
</reference>
<feature type="region of interest" description="Disordered" evidence="1">
    <location>
        <begin position="295"/>
        <end position="434"/>
    </location>
</feature>
<evidence type="ECO:0000256" key="1">
    <source>
        <dbReference type="SAM" id="MobiDB-lite"/>
    </source>
</evidence>
<name>A0ABR1PBW1_DIAER</name>
<sequence>MPVPTEDPAASAHPEELPPPSPAPVDARPIAPIHVAVELADTFSHTNSFVIIKTSCEFYGIHMHESQFITRARLSLHIVGVTSESVGTKKWEELAERLASFISACHIANTVTIGHWNKHGPILFPNAWIPCISPVEALRQCIMRLLDEYEIPIPIDSLDLRGMEPPREPSFNLRGCFEHLLSEKEGKPTRFLYIEKAFSCWGVYPKDPLFQEMATVLGNILTGPVIAQGQSPGNKDGVLHALGMGVFEIKKDSQGRSTRKFVLKPWGMELGPTYDIDFFISMWIGHAVASDVIESQKRMEGPSEAGREIAPSSSAEEGGSGHDGGDELGLSSDGVMEQAEPSASLPLASAHEHVHRGRPADPQVGPLDAMPVTTPQATPSKSPGKRLTLPSPAFEDDQHKRAKSYITAMDVDQPLDDGAGFEHSEHHEEEEASG</sequence>
<organism evidence="2 3">
    <name type="scientific">Diaporthe eres</name>
    <name type="common">Phomopsis oblonga</name>
    <dbReference type="NCBI Taxonomy" id="83184"/>
    <lineage>
        <taxon>Eukaryota</taxon>
        <taxon>Fungi</taxon>
        <taxon>Dikarya</taxon>
        <taxon>Ascomycota</taxon>
        <taxon>Pezizomycotina</taxon>
        <taxon>Sordariomycetes</taxon>
        <taxon>Sordariomycetidae</taxon>
        <taxon>Diaporthales</taxon>
        <taxon>Diaporthaceae</taxon>
        <taxon>Diaporthe</taxon>
        <taxon>Diaporthe eres species complex</taxon>
    </lineage>
</organism>
<feature type="compositionally biased region" description="Basic and acidic residues" evidence="1">
    <location>
        <begin position="420"/>
        <end position="434"/>
    </location>
</feature>
<feature type="compositionally biased region" description="Basic and acidic residues" evidence="1">
    <location>
        <begin position="295"/>
        <end position="307"/>
    </location>
</feature>
<keyword evidence="3" id="KW-1185">Reference proteome</keyword>
<proteinExistence type="predicted"/>
<dbReference type="Proteomes" id="UP001430848">
    <property type="component" value="Unassembled WGS sequence"/>
</dbReference>
<feature type="compositionally biased region" description="Low complexity" evidence="1">
    <location>
        <begin position="328"/>
        <end position="349"/>
    </location>
</feature>
<comment type="caution">
    <text evidence="2">The sequence shown here is derived from an EMBL/GenBank/DDBJ whole genome shotgun (WGS) entry which is preliminary data.</text>
</comment>
<protein>
    <submittedName>
        <fullName evidence="2">Uncharacterized protein</fullName>
    </submittedName>
</protein>